<keyword evidence="1" id="KW-0472">Membrane</keyword>
<proteinExistence type="predicted"/>
<dbReference type="EMBL" id="CP001287">
    <property type="protein sequence ID" value="ACK66255.1"/>
    <property type="molecule type" value="Genomic_DNA"/>
</dbReference>
<gene>
    <name evidence="2" type="ordered locus">PCC8801_2228</name>
</gene>
<keyword evidence="1" id="KW-1133">Transmembrane helix</keyword>
<keyword evidence="3" id="KW-1185">Reference proteome</keyword>
<evidence type="ECO:0000256" key="1">
    <source>
        <dbReference type="SAM" id="Phobius"/>
    </source>
</evidence>
<dbReference type="HOGENOM" id="CLU_905267_0_0_3"/>
<dbReference type="Proteomes" id="UP000008204">
    <property type="component" value="Chromosome"/>
</dbReference>
<organism evidence="2 3">
    <name type="scientific">Rippkaea orientalis (strain PCC 8801 / RF-1)</name>
    <name type="common">Cyanothece sp. (strain PCC 8801)</name>
    <dbReference type="NCBI Taxonomy" id="41431"/>
    <lineage>
        <taxon>Bacteria</taxon>
        <taxon>Bacillati</taxon>
        <taxon>Cyanobacteriota</taxon>
        <taxon>Cyanophyceae</taxon>
        <taxon>Oscillatoriophycideae</taxon>
        <taxon>Chroococcales</taxon>
        <taxon>Aphanothecaceae</taxon>
        <taxon>Rippkaea</taxon>
        <taxon>Rippkaea orientalis</taxon>
    </lineage>
</organism>
<keyword evidence="1" id="KW-0812">Transmembrane</keyword>
<dbReference type="STRING" id="41431.PCC8801_2228"/>
<accession>B7K160</accession>
<evidence type="ECO:0000313" key="2">
    <source>
        <dbReference type="EMBL" id="ACK66255.1"/>
    </source>
</evidence>
<dbReference type="KEGG" id="cyp:PCC8801_2228"/>
<name>B7K160_RIPO1</name>
<dbReference type="eggNOG" id="ENOG5032QYY">
    <property type="taxonomic scope" value="Bacteria"/>
</dbReference>
<reference evidence="3" key="1">
    <citation type="journal article" date="2011" name="MBio">
        <title>Novel metabolic attributes of the genus Cyanothece, comprising a group of unicellular nitrogen-fixing Cyanobacteria.</title>
        <authorList>
            <person name="Bandyopadhyay A."/>
            <person name="Elvitigala T."/>
            <person name="Welsh E."/>
            <person name="Stockel J."/>
            <person name="Liberton M."/>
            <person name="Min H."/>
            <person name="Sherman L.A."/>
            <person name="Pakrasi H.B."/>
        </authorList>
    </citation>
    <scope>NUCLEOTIDE SEQUENCE [LARGE SCALE GENOMIC DNA]</scope>
    <source>
        <strain evidence="3">PCC 8801</strain>
    </source>
</reference>
<sequence>MLLSSSFWVLVKQVSSEVCDKLQKAQVKQNQSDYFESAFAFSIRAWCKLLEDNLNINVTPDLTNEILFTLRQKNVRESTNSINSEWKRIIEKKEQGFLKTEIKRYYSHFYSLINKIFTLLNIQGDKDMNFIVLFAFIFVAVLFLAYILNKPKETSQTNDRKKSTTVASESLSIPNITEPVLSPPAQPIPQTLILVIPALKSQFLNELRNRKIVTNEDWENLYDATRYLCLVSPDKVKSQLSKIEPFRVFEGKEEDSDIYFVHIKVSQKDKDLEPNVNGNERVNAFRRLINSPLIMISPRFRLEAYETLNVYNI</sequence>
<feature type="transmembrane region" description="Helical" evidence="1">
    <location>
        <begin position="128"/>
        <end position="148"/>
    </location>
</feature>
<dbReference type="AlphaFoldDB" id="B7K160"/>
<evidence type="ECO:0000313" key="3">
    <source>
        <dbReference type="Proteomes" id="UP000008204"/>
    </source>
</evidence>
<protein>
    <submittedName>
        <fullName evidence="2">Uncharacterized protein</fullName>
    </submittedName>
</protein>